<dbReference type="AlphaFoldDB" id="A0A2N0DA95"/>
<sequence>MQCEAPRIGMPIRVENAILRFGFDELFLSVVASQRREARKALKFRAFRLFPSLHRAIHNMLW</sequence>
<dbReference type="EMBL" id="PIQN01000008">
    <property type="protein sequence ID" value="PKA43035.1"/>
    <property type="molecule type" value="Genomic_DNA"/>
</dbReference>
<protein>
    <submittedName>
        <fullName evidence="1">Uncharacterized protein</fullName>
    </submittedName>
</protein>
<comment type="caution">
    <text evidence="1">The sequence shown here is derived from an EMBL/GenBank/DDBJ whole genome shotgun (WGS) entry which is preliminary data.</text>
</comment>
<evidence type="ECO:0000313" key="1">
    <source>
        <dbReference type="EMBL" id="PKA43035.1"/>
    </source>
</evidence>
<proteinExistence type="predicted"/>
<gene>
    <name evidence="1" type="ORF">CWR43_13280</name>
</gene>
<name>A0A2N0DA95_RHISU</name>
<accession>A0A2N0DA95</accession>
<evidence type="ECO:0000313" key="2">
    <source>
        <dbReference type="Proteomes" id="UP000232164"/>
    </source>
</evidence>
<dbReference type="Proteomes" id="UP000232164">
    <property type="component" value="Unassembled WGS sequence"/>
</dbReference>
<organism evidence="1 2">
    <name type="scientific">Rhizobium sullae</name>
    <name type="common">Rhizobium hedysari</name>
    <dbReference type="NCBI Taxonomy" id="50338"/>
    <lineage>
        <taxon>Bacteria</taxon>
        <taxon>Pseudomonadati</taxon>
        <taxon>Pseudomonadota</taxon>
        <taxon>Alphaproteobacteria</taxon>
        <taxon>Hyphomicrobiales</taxon>
        <taxon>Rhizobiaceae</taxon>
        <taxon>Rhizobium/Agrobacterium group</taxon>
        <taxon>Rhizobium</taxon>
    </lineage>
</organism>
<reference evidence="1 2" key="1">
    <citation type="submission" date="2017-11" db="EMBL/GenBank/DDBJ databases">
        <authorList>
            <person name="Han C.G."/>
        </authorList>
    </citation>
    <scope>NUCLEOTIDE SEQUENCE [LARGE SCALE GENOMIC DNA]</scope>
    <source>
        <strain evidence="1 2">HCNT1</strain>
    </source>
</reference>
<reference evidence="1 2" key="2">
    <citation type="submission" date="2017-12" db="EMBL/GenBank/DDBJ databases">
        <title>Genome sequence of Rhizobium sullae HCNT1 isolated from Sulla coronaria nodules and featuring peculiar denitrification phenotypes.</title>
        <authorList>
            <person name="De Diego-Diaz B."/>
            <person name="Treu L."/>
            <person name="Campanaro S."/>
            <person name="Da Silva Duarte V."/>
            <person name="Basaglia M."/>
            <person name="Favaro L."/>
            <person name="Casella S."/>
            <person name="Squartini A."/>
        </authorList>
    </citation>
    <scope>NUCLEOTIDE SEQUENCE [LARGE SCALE GENOMIC DNA]</scope>
    <source>
        <strain evidence="1 2">HCNT1</strain>
    </source>
</reference>